<dbReference type="InterPro" id="IPR057601">
    <property type="entry name" value="Oar-like_b-barrel"/>
</dbReference>
<dbReference type="SUPFAM" id="SSF49452">
    <property type="entry name" value="Starch-binding domain-like"/>
    <property type="match status" value="1"/>
</dbReference>
<accession>A0A7Y9TIS0</accession>
<comment type="subcellular location">
    <subcellularLocation>
        <location evidence="1">Cell outer membrane</location>
    </subcellularLocation>
</comment>
<dbReference type="Gene3D" id="2.40.170.20">
    <property type="entry name" value="TonB-dependent receptor, beta-barrel domain"/>
    <property type="match status" value="1"/>
</dbReference>
<feature type="domain" description="TonB-dependent transporter Oar-like beta-barrel" evidence="5">
    <location>
        <begin position="255"/>
        <end position="1127"/>
    </location>
</feature>
<evidence type="ECO:0000256" key="1">
    <source>
        <dbReference type="ARBA" id="ARBA00004442"/>
    </source>
</evidence>
<organism evidence="6 7">
    <name type="scientific">Granulicella arctica</name>
    <dbReference type="NCBI Taxonomy" id="940613"/>
    <lineage>
        <taxon>Bacteria</taxon>
        <taxon>Pseudomonadati</taxon>
        <taxon>Acidobacteriota</taxon>
        <taxon>Terriglobia</taxon>
        <taxon>Terriglobales</taxon>
        <taxon>Acidobacteriaceae</taxon>
        <taxon>Granulicella</taxon>
    </lineage>
</organism>
<feature type="chain" id="PRO_5031073039" description="TonB-dependent transporter Oar-like beta-barrel domain-containing protein" evidence="4">
    <location>
        <begin position="28"/>
        <end position="1176"/>
    </location>
</feature>
<name>A0A7Y9TIS0_9BACT</name>
<dbReference type="Pfam" id="PF13620">
    <property type="entry name" value="CarboxypepD_reg"/>
    <property type="match status" value="1"/>
</dbReference>
<reference evidence="6 7" key="1">
    <citation type="submission" date="2020-07" db="EMBL/GenBank/DDBJ databases">
        <title>Genomic Encyclopedia of Type Strains, Phase IV (KMG-V): Genome sequencing to study the core and pangenomes of soil and plant-associated prokaryotes.</title>
        <authorList>
            <person name="Whitman W."/>
        </authorList>
    </citation>
    <scope>NUCLEOTIDE SEQUENCE [LARGE SCALE GENOMIC DNA]</scope>
    <source>
        <strain evidence="6 7">X4EP2</strain>
    </source>
</reference>
<gene>
    <name evidence="6" type="ORF">HDF17_003645</name>
</gene>
<keyword evidence="7" id="KW-1185">Reference proteome</keyword>
<dbReference type="GO" id="GO:0030246">
    <property type="term" value="F:carbohydrate binding"/>
    <property type="evidence" value="ECO:0007669"/>
    <property type="project" value="InterPro"/>
</dbReference>
<dbReference type="EMBL" id="JACCCW010000002">
    <property type="protein sequence ID" value="NYF81325.1"/>
    <property type="molecule type" value="Genomic_DNA"/>
</dbReference>
<dbReference type="SUPFAM" id="SSF56935">
    <property type="entry name" value="Porins"/>
    <property type="match status" value="1"/>
</dbReference>
<keyword evidence="3" id="KW-0998">Cell outer membrane</keyword>
<dbReference type="Gene3D" id="2.60.40.1120">
    <property type="entry name" value="Carboxypeptidase-like, regulatory domain"/>
    <property type="match status" value="1"/>
</dbReference>
<evidence type="ECO:0000256" key="4">
    <source>
        <dbReference type="SAM" id="SignalP"/>
    </source>
</evidence>
<dbReference type="Pfam" id="PF25183">
    <property type="entry name" value="OMP_b-brl_4"/>
    <property type="match status" value="1"/>
</dbReference>
<evidence type="ECO:0000256" key="2">
    <source>
        <dbReference type="ARBA" id="ARBA00023136"/>
    </source>
</evidence>
<keyword evidence="4" id="KW-0732">Signal</keyword>
<proteinExistence type="predicted"/>
<comment type="caution">
    <text evidence="6">The sequence shown here is derived from an EMBL/GenBank/DDBJ whole genome shotgun (WGS) entry which is preliminary data.</text>
</comment>
<feature type="signal peptide" evidence="4">
    <location>
        <begin position="1"/>
        <end position="27"/>
    </location>
</feature>
<dbReference type="RefSeq" id="WP_179493151.1">
    <property type="nucleotide sequence ID" value="NZ_JACCCW010000002.1"/>
</dbReference>
<dbReference type="Proteomes" id="UP000589520">
    <property type="component" value="Unassembled WGS sequence"/>
</dbReference>
<dbReference type="InterPro" id="IPR013784">
    <property type="entry name" value="Carb-bd-like_fold"/>
</dbReference>
<keyword evidence="2" id="KW-0472">Membrane</keyword>
<dbReference type="AlphaFoldDB" id="A0A7Y9TIS0"/>
<dbReference type="GO" id="GO:0009279">
    <property type="term" value="C:cell outer membrane"/>
    <property type="evidence" value="ECO:0007669"/>
    <property type="project" value="UniProtKB-SubCell"/>
</dbReference>
<evidence type="ECO:0000259" key="5">
    <source>
        <dbReference type="Pfam" id="PF25183"/>
    </source>
</evidence>
<protein>
    <recommendedName>
        <fullName evidence="5">TonB-dependent transporter Oar-like beta-barrel domain-containing protein</fullName>
    </recommendedName>
</protein>
<evidence type="ECO:0000256" key="3">
    <source>
        <dbReference type="ARBA" id="ARBA00023237"/>
    </source>
</evidence>
<sequence>MNYSVSRYAARTVFALLLALGSTFTVAQTNSATLTGAVVDQTRAVIPHAKIIITNEASGVNRSTIADDRGQFSIIGISVGTYDLTISVPGFKDLVRKGIAAHIGDQLELPDLMMAVSGGNSTVVVTVPSSEFTPTTSGEDSYTMSSDQIQKTNLEGRSGIELLGLVPGAANTGNFNGRYDSGQAGFTNNASSFSVNGTRFDQVQIVSDGASVTDLNTAGGASVTPNVDMIAELKVDTAAYSASQPNGPIVVSTETKSGGSNFHGMAQLNARHHIFDAVDWQEKTNGIPKPQTSLFYPAVQISGPVKIPGVPMLRDKLFFFAATELSQQHVQTQQSPVRKAVVPTAAMRTGDFSNAAYMSELTAASQAMVNPCISKPSWCNGSATLNPSMIDAGGQELLSLLPLPNADPTTHDGYNLVTDFVTSNPRNQEVLKIDYAPTEKIHAFVRYNHENESDPWPYGPYNTFNQTPSIAPMTGKQASNSINGNLTDVLSSSLTNELALSYTRFTTKYTIGNQSSILRSTYNFPYGLYFNTNNPFMPNVSFDNNMGVSYLTPGITPLYLGAQNTITISDGISKLKGNHLLRAGFYSQVAFFNNRTSGNDNGSYQEQSYNSASSGNDWADLLTGNIVTASQTTQNLMAQMMTKRFDFYAEDVWHVTSRLHLNYGLRVDHLEWWYDRGGNIAIFNPALYSGSTCGTSANVYTCGPQYVNYNLSGYESHKSNPSVPIYGSKPLGFQYAPSVGFAYDLDGSGRTVIRGGVGTNYYLDPGTNAYSGIEAPPNFLAYSISAEGNTLAAASTHTPSSDYSFTVSSYGSAAPKDHLAPVTYSWNLAVARELPWGNKLQVNFVGNSAHNLVGYSTANVVPEGCETGGGGNGFYGTFYQQQCRPYSDAGAVGIHYHNLNSNYNAGQLTLTRETGWLHYWGSFSHGKSLAYNAEDVWDMKRDYGPVPFDQTNALSLSYYISLPKFSGRFGGNKIAAGLLDGWHPSGIFQLSSGTPIGNNYNQEYAVNVNQITMTSVGPNFPNLSGEAIAGSSDSRAVPVMVCDPRKGLGKDQYFNANCFQSPTSVTFPSNTTGPSQNTVHNGTFRLPYIHGPAYENDSTGLHKVFAMRDSRSLEFGSEVFNIFNHPMNEFLIYYEDPNEQLDFNAYNAAPTNLSTAGHIDNKTGHRRFAFSVKYNF</sequence>
<dbReference type="InterPro" id="IPR036942">
    <property type="entry name" value="Beta-barrel_TonB_sf"/>
</dbReference>
<evidence type="ECO:0000313" key="7">
    <source>
        <dbReference type="Proteomes" id="UP000589520"/>
    </source>
</evidence>
<evidence type="ECO:0000313" key="6">
    <source>
        <dbReference type="EMBL" id="NYF81325.1"/>
    </source>
</evidence>